<dbReference type="Gene3D" id="3.20.20.210">
    <property type="match status" value="1"/>
</dbReference>
<dbReference type="Proteomes" id="UP000184342">
    <property type="component" value="Unassembled WGS sequence"/>
</dbReference>
<evidence type="ECO:0000259" key="1">
    <source>
        <dbReference type="Pfam" id="PF01208"/>
    </source>
</evidence>
<dbReference type="EMBL" id="FQYT01000008">
    <property type="protein sequence ID" value="SHI85332.1"/>
    <property type="molecule type" value="Genomic_DNA"/>
</dbReference>
<dbReference type="STRING" id="1122934.SAMN02745691_00921"/>
<reference evidence="2 3" key="1">
    <citation type="submission" date="2016-11" db="EMBL/GenBank/DDBJ databases">
        <authorList>
            <person name="Jaros S."/>
            <person name="Januszkiewicz K."/>
            <person name="Wedrychowicz H."/>
        </authorList>
    </citation>
    <scope>NUCLEOTIDE SEQUENCE [LARGE SCALE GENOMIC DNA]</scope>
    <source>
        <strain evidence="2 3">DSM 15970</strain>
    </source>
</reference>
<evidence type="ECO:0000313" key="3">
    <source>
        <dbReference type="Proteomes" id="UP000184342"/>
    </source>
</evidence>
<evidence type="ECO:0000313" key="2">
    <source>
        <dbReference type="EMBL" id="SHI85332.1"/>
    </source>
</evidence>
<organism evidence="2 3">
    <name type="scientific">Parasporobacterium paucivorans DSM 15970</name>
    <dbReference type="NCBI Taxonomy" id="1122934"/>
    <lineage>
        <taxon>Bacteria</taxon>
        <taxon>Bacillati</taxon>
        <taxon>Bacillota</taxon>
        <taxon>Clostridia</taxon>
        <taxon>Lachnospirales</taxon>
        <taxon>Lachnospiraceae</taxon>
        <taxon>Parasporobacterium</taxon>
    </lineage>
</organism>
<dbReference type="OrthoDB" id="9813603at2"/>
<accession>A0A1M6EIN2</accession>
<dbReference type="SUPFAM" id="SSF51726">
    <property type="entry name" value="UROD/MetE-like"/>
    <property type="match status" value="1"/>
</dbReference>
<keyword evidence="3" id="KW-1185">Reference proteome</keyword>
<dbReference type="InterPro" id="IPR000257">
    <property type="entry name" value="Uroporphyrinogen_deCOase"/>
</dbReference>
<feature type="domain" description="Uroporphyrinogen decarboxylase (URO-D)" evidence="1">
    <location>
        <begin position="239"/>
        <end position="433"/>
    </location>
</feature>
<proteinExistence type="predicted"/>
<name>A0A1M6EIN2_9FIRM</name>
<dbReference type="GO" id="GO:0006779">
    <property type="term" value="P:porphyrin-containing compound biosynthetic process"/>
    <property type="evidence" value="ECO:0007669"/>
    <property type="project" value="InterPro"/>
</dbReference>
<dbReference type="Pfam" id="PF01208">
    <property type="entry name" value="URO-D"/>
    <property type="match status" value="1"/>
</dbReference>
<dbReference type="RefSeq" id="WP_094757314.1">
    <property type="nucleotide sequence ID" value="NZ_FQYT01000008.1"/>
</dbReference>
<protein>
    <submittedName>
        <fullName evidence="2">Uroporphyrinogen decarboxylase (URO-D)</fullName>
    </submittedName>
</protein>
<dbReference type="AlphaFoldDB" id="A0A1M6EIN2"/>
<sequence length="437" mass="49204">MEKENVNKSASSSWFVKDLDTTTISEEGQDKFNERIKRVEDSVALKEADRVPIVPMLGALPYFLDNCTYKDSMYNYPRASEALIKFYQDFQPDATTHLAFPSGRANEIAQSKMIDWPGRPGTRVPDFSTYQVKEYEYMTQEEYPELLTDFTGFMIRKYIPRAFPALKGLSDIRFVPSIVLNTTPLSSLYSPAAFEAYELLAKIGKEDALAAEASNAVSAQIAAMGYPPFMTGAGEVPFDIIGDYFRGSLAALSDQIECPDEMEAVCYMLADIQIASYEYFNLVPLPVKRVFFPMHKGMDGFMSGENYERLYWKPLKKIINALVDMGVTPVLYTEGKYNTRIQQLADLPKGKVIIHFEQADMMEAKRVLGDIACLSGNLPIYLLEYGTKQQVIDECKRLIDICAPGGGYIFDTDGSIDNAKRENVEAMFDTVMTYGKK</sequence>
<dbReference type="InterPro" id="IPR038071">
    <property type="entry name" value="UROD/MetE-like_sf"/>
</dbReference>
<dbReference type="GO" id="GO:0004853">
    <property type="term" value="F:uroporphyrinogen decarboxylase activity"/>
    <property type="evidence" value="ECO:0007669"/>
    <property type="project" value="InterPro"/>
</dbReference>
<gene>
    <name evidence="2" type="ORF">SAMN02745691_00921</name>
</gene>